<dbReference type="InterPro" id="IPR029058">
    <property type="entry name" value="AB_hydrolase_fold"/>
</dbReference>
<proteinExistence type="inferred from homology"/>
<comment type="caution">
    <text evidence="5">The sequence shown here is derived from an EMBL/GenBank/DDBJ whole genome shotgun (WGS) entry which is preliminary data.</text>
</comment>
<keyword evidence="2 3" id="KW-0378">Hydrolase</keyword>
<reference evidence="5" key="1">
    <citation type="submission" date="2022-05" db="EMBL/GenBank/DDBJ databases">
        <authorList>
            <person name="Jo J.-H."/>
            <person name="Im W.-T."/>
        </authorList>
    </citation>
    <scope>NUCLEOTIDE SEQUENCE</scope>
    <source>
        <strain evidence="5">SE158</strain>
    </source>
</reference>
<evidence type="ECO:0000256" key="1">
    <source>
        <dbReference type="ARBA" id="ARBA00005964"/>
    </source>
</evidence>
<gene>
    <name evidence="5" type="ORF">LZ536_04560</name>
</gene>
<dbReference type="PROSITE" id="PS00941">
    <property type="entry name" value="CARBOXYLESTERASE_B_2"/>
    <property type="match status" value="1"/>
</dbReference>
<dbReference type="Pfam" id="PF00135">
    <property type="entry name" value="COesterase"/>
    <property type="match status" value="1"/>
</dbReference>
<dbReference type="Gene3D" id="3.40.50.1820">
    <property type="entry name" value="alpha/beta hydrolase"/>
    <property type="match status" value="1"/>
</dbReference>
<sequence length="542" mass="58497">MRPWLVLTAAILLASNPAQAAPSIAKAPAGTVQGSESAGMRTFFGIPYAEPPVGNLRWRPPVPLAKWDGVRPATELGKACFQPTSKLATVYNPASPPPMSEDCLTLNVWAPAKAKKAPVLVWIHGGALQTGFSGEGTYNGGKLADRGLVVVSINYRLGVLGWLAHPELSAESKDGISGNYGLLDQILALRWVHDNIAAFGGDPSNVTIMGESAGALSVMFLMQSPPAQGLFHKAIAQSAYMITMPDLKRDTFGQPSGESVGTYVQQHLGASGIAAMRAMEPKALLEAAAKLNYSPWASVDGKILPDQTVNTFDQKKQSRIPMLAGFNQGEIRSLTILLPTAPATAADYEKEIRARYGDLADAFLKLYPATDYRESMLAATRDSLYGWTAERLVRDQAALGQRAYLYLFDHGYPAMDKAGLHAFHASELPYMFGTFDKLGPNWPKIPATATEQSMSEAMLDYWASFAATGKPTAKNQPAWPAYGATRSFMHFASTPQPASELMPGMFKLNEEVMCRRRAQGNQPWNWNVGIASPSMPPKAAGC</sequence>
<dbReference type="InterPro" id="IPR019826">
    <property type="entry name" value="Carboxylesterase_B_AS"/>
</dbReference>
<evidence type="ECO:0000259" key="4">
    <source>
        <dbReference type="Pfam" id="PF00135"/>
    </source>
</evidence>
<evidence type="ECO:0000256" key="2">
    <source>
        <dbReference type="ARBA" id="ARBA00022801"/>
    </source>
</evidence>
<dbReference type="SUPFAM" id="SSF53474">
    <property type="entry name" value="alpha/beta-Hydrolases"/>
    <property type="match status" value="1"/>
</dbReference>
<dbReference type="RefSeq" id="WP_249847118.1">
    <property type="nucleotide sequence ID" value="NZ_JAMGBD010000001.1"/>
</dbReference>
<dbReference type="PROSITE" id="PS00122">
    <property type="entry name" value="CARBOXYLESTERASE_B_1"/>
    <property type="match status" value="1"/>
</dbReference>
<feature type="signal peptide" evidence="3">
    <location>
        <begin position="1"/>
        <end position="20"/>
    </location>
</feature>
<accession>A0ABT0RKJ5</accession>
<dbReference type="InterPro" id="IPR002018">
    <property type="entry name" value="CarbesteraseB"/>
</dbReference>
<keyword evidence="6" id="KW-1185">Reference proteome</keyword>
<dbReference type="Proteomes" id="UP001165363">
    <property type="component" value="Unassembled WGS sequence"/>
</dbReference>
<organism evidence="5 6">
    <name type="scientific">Sphingomonas alba</name>
    <dbReference type="NCBI Taxonomy" id="2908208"/>
    <lineage>
        <taxon>Bacteria</taxon>
        <taxon>Pseudomonadati</taxon>
        <taxon>Pseudomonadota</taxon>
        <taxon>Alphaproteobacteria</taxon>
        <taxon>Sphingomonadales</taxon>
        <taxon>Sphingomonadaceae</taxon>
        <taxon>Sphingomonas</taxon>
    </lineage>
</organism>
<evidence type="ECO:0000256" key="3">
    <source>
        <dbReference type="RuleBase" id="RU361235"/>
    </source>
</evidence>
<dbReference type="PANTHER" id="PTHR11559">
    <property type="entry name" value="CARBOXYLESTERASE"/>
    <property type="match status" value="1"/>
</dbReference>
<evidence type="ECO:0000313" key="6">
    <source>
        <dbReference type="Proteomes" id="UP001165363"/>
    </source>
</evidence>
<name>A0ABT0RKJ5_9SPHN</name>
<dbReference type="InterPro" id="IPR019819">
    <property type="entry name" value="Carboxylesterase_B_CS"/>
</dbReference>
<evidence type="ECO:0000313" key="5">
    <source>
        <dbReference type="EMBL" id="MCL6683177.1"/>
    </source>
</evidence>
<keyword evidence="3" id="KW-0732">Signal</keyword>
<dbReference type="EMBL" id="JAMGBD010000001">
    <property type="protein sequence ID" value="MCL6683177.1"/>
    <property type="molecule type" value="Genomic_DNA"/>
</dbReference>
<feature type="chain" id="PRO_5044979141" description="Carboxylic ester hydrolase" evidence="3">
    <location>
        <begin position="21"/>
        <end position="542"/>
    </location>
</feature>
<feature type="domain" description="Carboxylesterase type B" evidence="4">
    <location>
        <begin position="24"/>
        <end position="496"/>
    </location>
</feature>
<dbReference type="InterPro" id="IPR050309">
    <property type="entry name" value="Type-B_Carboxylest/Lipase"/>
</dbReference>
<dbReference type="EC" id="3.1.1.-" evidence="3"/>
<comment type="similarity">
    <text evidence="1 3">Belongs to the type-B carboxylesterase/lipase family.</text>
</comment>
<protein>
    <recommendedName>
        <fullName evidence="3">Carboxylic ester hydrolase</fullName>
        <ecNumber evidence="3">3.1.1.-</ecNumber>
    </recommendedName>
</protein>